<evidence type="ECO:0000313" key="6">
    <source>
        <dbReference type="EMBL" id="CAJ1399248.1"/>
    </source>
</evidence>
<dbReference type="EMBL" id="CAUJNA010003328">
    <property type="protein sequence ID" value="CAJ1399248.1"/>
    <property type="molecule type" value="Genomic_DNA"/>
</dbReference>
<dbReference type="InterPro" id="IPR036510">
    <property type="entry name" value="Ribosomal_bS20_sf"/>
</dbReference>
<organism evidence="6 7">
    <name type="scientific">Effrenium voratum</name>
    <dbReference type="NCBI Taxonomy" id="2562239"/>
    <lineage>
        <taxon>Eukaryota</taxon>
        <taxon>Sar</taxon>
        <taxon>Alveolata</taxon>
        <taxon>Dinophyceae</taxon>
        <taxon>Suessiales</taxon>
        <taxon>Symbiodiniaceae</taxon>
        <taxon>Effrenium</taxon>
    </lineage>
</organism>
<keyword evidence="7" id="KW-1185">Reference proteome</keyword>
<evidence type="ECO:0000256" key="1">
    <source>
        <dbReference type="ARBA" id="ARBA00022730"/>
    </source>
</evidence>
<evidence type="ECO:0000256" key="5">
    <source>
        <dbReference type="SAM" id="SignalP"/>
    </source>
</evidence>
<dbReference type="SUPFAM" id="SSF46992">
    <property type="entry name" value="Ribosomal protein S20"/>
    <property type="match status" value="1"/>
</dbReference>
<evidence type="ECO:0000313" key="7">
    <source>
        <dbReference type="Proteomes" id="UP001178507"/>
    </source>
</evidence>
<dbReference type="AlphaFoldDB" id="A0AA36NEI4"/>
<evidence type="ECO:0000256" key="4">
    <source>
        <dbReference type="ARBA" id="ARBA00023274"/>
    </source>
</evidence>
<dbReference type="GO" id="GO:0006412">
    <property type="term" value="P:translation"/>
    <property type="evidence" value="ECO:0007669"/>
    <property type="project" value="InterPro"/>
</dbReference>
<keyword evidence="3" id="KW-0689">Ribosomal protein</keyword>
<feature type="chain" id="PRO_5041371115" evidence="5">
    <location>
        <begin position="21"/>
        <end position="278"/>
    </location>
</feature>
<dbReference type="GO" id="GO:0003735">
    <property type="term" value="F:structural constituent of ribosome"/>
    <property type="evidence" value="ECO:0007669"/>
    <property type="project" value="InterPro"/>
</dbReference>
<evidence type="ECO:0000256" key="3">
    <source>
        <dbReference type="ARBA" id="ARBA00022980"/>
    </source>
</evidence>
<reference evidence="6" key="1">
    <citation type="submission" date="2023-08" db="EMBL/GenBank/DDBJ databases">
        <authorList>
            <person name="Chen Y."/>
            <person name="Shah S."/>
            <person name="Dougan E. K."/>
            <person name="Thang M."/>
            <person name="Chan C."/>
        </authorList>
    </citation>
    <scope>NUCLEOTIDE SEQUENCE</scope>
</reference>
<comment type="caution">
    <text evidence="6">The sequence shown here is derived from an EMBL/GenBank/DDBJ whole genome shotgun (WGS) entry which is preliminary data.</text>
</comment>
<keyword evidence="4" id="KW-0687">Ribonucleoprotein</keyword>
<dbReference type="GO" id="GO:0005840">
    <property type="term" value="C:ribosome"/>
    <property type="evidence" value="ECO:0007669"/>
    <property type="project" value="UniProtKB-KW"/>
</dbReference>
<dbReference type="GO" id="GO:1990904">
    <property type="term" value="C:ribonucleoprotein complex"/>
    <property type="evidence" value="ECO:0007669"/>
    <property type="project" value="UniProtKB-KW"/>
</dbReference>
<dbReference type="Gene3D" id="1.20.58.110">
    <property type="entry name" value="Ribosomal protein S20"/>
    <property type="match status" value="1"/>
</dbReference>
<sequence>MARALLAGALLALTLRLAPSFLVAPAARTRAPVPGAIAPPKVSPQQDSRGLGTAALGLAAVLAYKAARPSRRSFVVSVKPEAPVPALTGGSLGEQVNRGQLTARRSLYSCYTLYFRRWRYYEDRHRRNIRNRAYNIFMKNRYKKAMKQVLNYCVRLEFYDAPAPGSVEAVMRQVKPKLDEACEWIDIVTVQGVIHRNRAAKKKDRMFRSLLRGCVAKGYIDKPEDKWVPAYKLLGYKIPGCTHLREPRPWQLPGWKSPWMLKREYEKWRKLTGRAGQA</sequence>
<keyword evidence="5" id="KW-0732">Signal</keyword>
<gene>
    <name evidence="6" type="ORF">EVOR1521_LOCUS22813</name>
</gene>
<dbReference type="InterPro" id="IPR002583">
    <property type="entry name" value="Ribosomal_bS20"/>
</dbReference>
<dbReference type="GO" id="GO:0019843">
    <property type="term" value="F:rRNA binding"/>
    <property type="evidence" value="ECO:0007669"/>
    <property type="project" value="UniProtKB-KW"/>
</dbReference>
<dbReference type="Proteomes" id="UP001178507">
    <property type="component" value="Unassembled WGS sequence"/>
</dbReference>
<proteinExistence type="predicted"/>
<feature type="signal peptide" evidence="5">
    <location>
        <begin position="1"/>
        <end position="20"/>
    </location>
</feature>
<keyword evidence="1" id="KW-0699">rRNA-binding</keyword>
<name>A0AA36NEI4_9DINO</name>
<keyword evidence="2" id="KW-0694">RNA-binding</keyword>
<protein>
    <submittedName>
        <fullName evidence="6">Uncharacterized protein</fullName>
    </submittedName>
</protein>
<evidence type="ECO:0000256" key="2">
    <source>
        <dbReference type="ARBA" id="ARBA00022884"/>
    </source>
</evidence>
<accession>A0AA36NEI4</accession>
<dbReference type="Pfam" id="PF01649">
    <property type="entry name" value="Ribosomal_S20p"/>
    <property type="match status" value="1"/>
</dbReference>